<feature type="region of interest" description="Disordered" evidence="1">
    <location>
        <begin position="1"/>
        <end position="27"/>
    </location>
</feature>
<protein>
    <submittedName>
        <fullName evidence="2">Uncharacterized protein</fullName>
    </submittedName>
</protein>
<accession>A0A077M4X4</accession>
<evidence type="ECO:0000256" key="1">
    <source>
        <dbReference type="SAM" id="MobiDB-lite"/>
    </source>
</evidence>
<sequence length="73" mass="7659">MVTAVAALGPLPARTLDGGPPYGESSQNELHELALDADDHLVVDRFVRAGLLSPGGAWEVRVVAEVDAPRRVG</sequence>
<name>A0A077M4X4_9MICO</name>
<dbReference type="EMBL" id="CAJB01000410">
    <property type="protein sequence ID" value="CCH80117.1"/>
    <property type="molecule type" value="Genomic_DNA"/>
</dbReference>
<keyword evidence="3" id="KW-1185">Reference proteome</keyword>
<proteinExistence type="predicted"/>
<organism evidence="2 3">
    <name type="scientific">Nostocoides japonicum T1-X7</name>
    <dbReference type="NCBI Taxonomy" id="1194083"/>
    <lineage>
        <taxon>Bacteria</taxon>
        <taxon>Bacillati</taxon>
        <taxon>Actinomycetota</taxon>
        <taxon>Actinomycetes</taxon>
        <taxon>Micrococcales</taxon>
        <taxon>Intrasporangiaceae</taxon>
        <taxon>Nostocoides</taxon>
    </lineage>
</organism>
<evidence type="ECO:0000313" key="3">
    <source>
        <dbReference type="Proteomes" id="UP000035721"/>
    </source>
</evidence>
<reference evidence="2 3" key="1">
    <citation type="journal article" date="2013" name="ISME J.">
        <title>A metabolic model for members of the genus Tetrasphaera involved in enhanced biological phosphorus removal.</title>
        <authorList>
            <person name="Kristiansen R."/>
            <person name="Nguyen H.T.T."/>
            <person name="Saunders A.M."/>
            <person name="Nielsen J.L."/>
            <person name="Wimmer R."/>
            <person name="Le V.Q."/>
            <person name="McIlroy S.J."/>
            <person name="Petrovski S."/>
            <person name="Seviour R.J."/>
            <person name="Calteau A."/>
            <person name="Nielsen K.L."/>
            <person name="Nielsen P.H."/>
        </authorList>
    </citation>
    <scope>NUCLEOTIDE SEQUENCE [LARGE SCALE GENOMIC DNA]</scope>
    <source>
        <strain evidence="2 3">T1-X7</strain>
    </source>
</reference>
<comment type="caution">
    <text evidence="2">The sequence shown here is derived from an EMBL/GenBank/DDBJ whole genome shotgun (WGS) entry which is preliminary data.</text>
</comment>
<evidence type="ECO:0000313" key="2">
    <source>
        <dbReference type="EMBL" id="CCH80117.1"/>
    </source>
</evidence>
<gene>
    <name evidence="2" type="ORF">BN12_760006</name>
</gene>
<dbReference type="Proteomes" id="UP000035721">
    <property type="component" value="Unassembled WGS sequence"/>
</dbReference>
<dbReference type="AlphaFoldDB" id="A0A077M4X4"/>